<dbReference type="AlphaFoldDB" id="A0AAV4V4M7"/>
<accession>A0AAV4V4M7</accession>
<keyword evidence="2" id="KW-1185">Reference proteome</keyword>
<organism evidence="1 2">
    <name type="scientific">Caerostris extrusa</name>
    <name type="common">Bark spider</name>
    <name type="synonym">Caerostris bankana</name>
    <dbReference type="NCBI Taxonomy" id="172846"/>
    <lineage>
        <taxon>Eukaryota</taxon>
        <taxon>Metazoa</taxon>
        <taxon>Ecdysozoa</taxon>
        <taxon>Arthropoda</taxon>
        <taxon>Chelicerata</taxon>
        <taxon>Arachnida</taxon>
        <taxon>Araneae</taxon>
        <taxon>Araneomorphae</taxon>
        <taxon>Entelegynae</taxon>
        <taxon>Araneoidea</taxon>
        <taxon>Araneidae</taxon>
        <taxon>Caerostris</taxon>
    </lineage>
</organism>
<gene>
    <name evidence="1" type="ORF">CEXT_768971</name>
</gene>
<proteinExistence type="predicted"/>
<evidence type="ECO:0000313" key="2">
    <source>
        <dbReference type="Proteomes" id="UP001054945"/>
    </source>
</evidence>
<comment type="caution">
    <text evidence="1">The sequence shown here is derived from an EMBL/GenBank/DDBJ whole genome shotgun (WGS) entry which is preliminary data.</text>
</comment>
<dbReference type="EMBL" id="BPLR01013974">
    <property type="protein sequence ID" value="GIY65200.1"/>
    <property type="molecule type" value="Genomic_DNA"/>
</dbReference>
<sequence length="89" mass="10684">MNRHIRVNKRNKRVHLRNLMEYRRMHYLAGQGKGERTKTVSQPVEISFTHIIISGKHDNEKLLSGDWKRDLFFDFDFGDKTIEFDTYSL</sequence>
<reference evidence="1 2" key="1">
    <citation type="submission" date="2021-06" db="EMBL/GenBank/DDBJ databases">
        <title>Caerostris extrusa draft genome.</title>
        <authorList>
            <person name="Kono N."/>
            <person name="Arakawa K."/>
        </authorList>
    </citation>
    <scope>NUCLEOTIDE SEQUENCE [LARGE SCALE GENOMIC DNA]</scope>
</reference>
<evidence type="ECO:0000313" key="1">
    <source>
        <dbReference type="EMBL" id="GIY65200.1"/>
    </source>
</evidence>
<name>A0AAV4V4M7_CAEEX</name>
<protein>
    <submittedName>
        <fullName evidence="1">Uncharacterized protein</fullName>
    </submittedName>
</protein>
<dbReference type="Proteomes" id="UP001054945">
    <property type="component" value="Unassembled WGS sequence"/>
</dbReference>